<dbReference type="EMBL" id="OX597814">
    <property type="protein sequence ID" value="CAI9716050.1"/>
    <property type="molecule type" value="Genomic_DNA"/>
</dbReference>
<feature type="domain" description="HAT C-terminal dimerisation" evidence="1">
    <location>
        <begin position="88"/>
        <end position="129"/>
    </location>
</feature>
<dbReference type="GO" id="GO:0046983">
    <property type="term" value="F:protein dimerization activity"/>
    <property type="evidence" value="ECO:0007669"/>
    <property type="project" value="InterPro"/>
</dbReference>
<evidence type="ECO:0000313" key="2">
    <source>
        <dbReference type="EMBL" id="CAI9716050.1"/>
    </source>
</evidence>
<gene>
    <name evidence="2" type="ORF">OCTVUL_1B031157</name>
</gene>
<proteinExistence type="predicted"/>
<dbReference type="Pfam" id="PF05699">
    <property type="entry name" value="Dimer_Tnp_hAT"/>
    <property type="match status" value="1"/>
</dbReference>
<sequence length="132" mass="15287">MLTVGRLQQLLIHNKKNLKCLSDDSKEQTWLLIGQQIAVDVNDDRLKTNAQDDTDSVSKSIRKPNEKRIKLMEPDSHLEEGVKNASGEVQRYKMEKKLAESVDPLQWWKLNVHRYPKLAFFAKTVLCLQTII</sequence>
<dbReference type="Proteomes" id="UP001162480">
    <property type="component" value="Chromosome 1"/>
</dbReference>
<evidence type="ECO:0000313" key="3">
    <source>
        <dbReference type="Proteomes" id="UP001162480"/>
    </source>
</evidence>
<organism evidence="2 3">
    <name type="scientific">Octopus vulgaris</name>
    <name type="common">Common octopus</name>
    <dbReference type="NCBI Taxonomy" id="6645"/>
    <lineage>
        <taxon>Eukaryota</taxon>
        <taxon>Metazoa</taxon>
        <taxon>Spiralia</taxon>
        <taxon>Lophotrochozoa</taxon>
        <taxon>Mollusca</taxon>
        <taxon>Cephalopoda</taxon>
        <taxon>Coleoidea</taxon>
        <taxon>Octopodiformes</taxon>
        <taxon>Octopoda</taxon>
        <taxon>Incirrata</taxon>
        <taxon>Octopodidae</taxon>
        <taxon>Octopus</taxon>
    </lineage>
</organism>
<dbReference type="InterPro" id="IPR012337">
    <property type="entry name" value="RNaseH-like_sf"/>
</dbReference>
<name>A0AA36AH32_OCTVU</name>
<dbReference type="SUPFAM" id="SSF53098">
    <property type="entry name" value="Ribonuclease H-like"/>
    <property type="match status" value="1"/>
</dbReference>
<keyword evidence="3" id="KW-1185">Reference proteome</keyword>
<accession>A0AA36AH32</accession>
<protein>
    <submittedName>
        <fullName evidence="2">Finger BED domain-containing 1-like</fullName>
    </submittedName>
</protein>
<dbReference type="AlphaFoldDB" id="A0AA36AH32"/>
<evidence type="ECO:0000259" key="1">
    <source>
        <dbReference type="Pfam" id="PF05699"/>
    </source>
</evidence>
<dbReference type="InterPro" id="IPR008906">
    <property type="entry name" value="HATC_C_dom"/>
</dbReference>
<reference evidence="2" key="1">
    <citation type="submission" date="2023-08" db="EMBL/GenBank/DDBJ databases">
        <authorList>
            <person name="Alioto T."/>
            <person name="Alioto T."/>
            <person name="Gomez Garrido J."/>
        </authorList>
    </citation>
    <scope>NUCLEOTIDE SEQUENCE</scope>
</reference>